<name>A0AB37YLA1_9BACI</name>
<accession>A0AB37YLA1</accession>
<dbReference type="AlphaFoldDB" id="A0AB37YLA1"/>
<evidence type="ECO:0000313" key="2">
    <source>
        <dbReference type="Proteomes" id="UP000195728"/>
    </source>
</evidence>
<protein>
    <submittedName>
        <fullName evidence="1">Uncharacterized protein</fullName>
    </submittedName>
</protein>
<gene>
    <name evidence="1" type="ORF">BC10311_00832</name>
</gene>
<reference evidence="1 2" key="1">
    <citation type="submission" date="2016-08" db="EMBL/GenBank/DDBJ databases">
        <authorList>
            <person name="Loux V."/>
            <person name="Rue O."/>
        </authorList>
    </citation>
    <scope>NUCLEOTIDE SEQUENCE [LARGE SCALE GENOMIC DNA]</scope>
    <source>
        <strain evidence="1 2">WSBC_10311</strain>
    </source>
</reference>
<organism evidence="1 2">
    <name type="scientific">Bacillus wiedmannii</name>
    <dbReference type="NCBI Taxonomy" id="1890302"/>
    <lineage>
        <taxon>Bacteria</taxon>
        <taxon>Bacillati</taxon>
        <taxon>Bacillota</taxon>
        <taxon>Bacilli</taxon>
        <taxon>Bacillales</taxon>
        <taxon>Bacillaceae</taxon>
        <taxon>Bacillus</taxon>
        <taxon>Bacillus cereus group</taxon>
    </lineage>
</organism>
<evidence type="ECO:0000313" key="1">
    <source>
        <dbReference type="EMBL" id="SCB93840.1"/>
    </source>
</evidence>
<proteinExistence type="predicted"/>
<sequence>MLGQNDVCKNNHYEDNYEYHVALLSLVEMIAVWLA</sequence>
<dbReference type="EMBL" id="FMBG01000010">
    <property type="protein sequence ID" value="SCB93840.1"/>
    <property type="molecule type" value="Genomic_DNA"/>
</dbReference>
<comment type="caution">
    <text evidence="1">The sequence shown here is derived from an EMBL/GenBank/DDBJ whole genome shotgun (WGS) entry which is preliminary data.</text>
</comment>
<dbReference type="Proteomes" id="UP000195728">
    <property type="component" value="Unassembled WGS sequence"/>
</dbReference>